<dbReference type="Pfam" id="PF02311">
    <property type="entry name" value="AraC_binding"/>
    <property type="match status" value="1"/>
</dbReference>
<feature type="region of interest" description="Disordered" evidence="4">
    <location>
        <begin position="1"/>
        <end position="35"/>
    </location>
</feature>
<dbReference type="InterPro" id="IPR014710">
    <property type="entry name" value="RmlC-like_jellyroll"/>
</dbReference>
<comment type="caution">
    <text evidence="6">The sequence shown here is derived from an EMBL/GenBank/DDBJ whole genome shotgun (WGS) entry which is preliminary data.</text>
</comment>
<organism evidence="6 7">
    <name type="scientific">Micromonospora sonneratiae</name>
    <dbReference type="NCBI Taxonomy" id="1184706"/>
    <lineage>
        <taxon>Bacteria</taxon>
        <taxon>Bacillati</taxon>
        <taxon>Actinomycetota</taxon>
        <taxon>Actinomycetes</taxon>
        <taxon>Micromonosporales</taxon>
        <taxon>Micromonosporaceae</taxon>
        <taxon>Micromonospora</taxon>
    </lineage>
</organism>
<dbReference type="InterPro" id="IPR020449">
    <property type="entry name" value="Tscrpt_reg_AraC-type_HTH"/>
</dbReference>
<dbReference type="PRINTS" id="PR00032">
    <property type="entry name" value="HTHARAC"/>
</dbReference>
<keyword evidence="7" id="KW-1185">Reference proteome</keyword>
<dbReference type="PROSITE" id="PS01124">
    <property type="entry name" value="HTH_ARAC_FAMILY_2"/>
    <property type="match status" value="1"/>
</dbReference>
<dbReference type="Gene3D" id="1.10.10.60">
    <property type="entry name" value="Homeodomain-like"/>
    <property type="match status" value="2"/>
</dbReference>
<dbReference type="EMBL" id="JBHTMP010000084">
    <property type="protein sequence ID" value="MFD1325552.1"/>
    <property type="molecule type" value="Genomic_DNA"/>
</dbReference>
<dbReference type="PROSITE" id="PS00041">
    <property type="entry name" value="HTH_ARAC_FAMILY_1"/>
    <property type="match status" value="1"/>
</dbReference>
<sequence length="332" mass="36672">MRQTAEHTVAGAGRRPREHRCGGPTPPEQGTAGRNASLPVHRLDVPTPEVLPFAVGTFESIGPLSRASFPHRHNFYEVVLVTGGTGTHVVDFAEWELRPPHLFVIAPGQVHFWDRSAGLCGRVLLFTDEFLLPHPGDRAALQALGERPWLRLSPGDASSFAALTAQMEREYRRRSEGFVTVLQAYLHVLIVWASRLPGTRSAESGTDRALTVVQQFTRLLSRPEQGDRSVSAYAARIGVSVSYLNDVVKEGTGRTPGKLIREVQVLEAKRLLARTGMTVGQVAREVGFADPAYFCRFFRRETGLSPGDFRRSIGGNHHVYRLESIDVSKSET</sequence>
<evidence type="ECO:0000256" key="2">
    <source>
        <dbReference type="ARBA" id="ARBA00023125"/>
    </source>
</evidence>
<dbReference type="InterPro" id="IPR009057">
    <property type="entry name" value="Homeodomain-like_sf"/>
</dbReference>
<protein>
    <submittedName>
        <fullName evidence="6">Helix-turn-helix domain-containing protein</fullName>
    </submittedName>
</protein>
<keyword evidence="1" id="KW-0805">Transcription regulation</keyword>
<evidence type="ECO:0000256" key="4">
    <source>
        <dbReference type="SAM" id="MobiDB-lite"/>
    </source>
</evidence>
<dbReference type="InterPro" id="IPR037923">
    <property type="entry name" value="HTH-like"/>
</dbReference>
<reference evidence="7" key="1">
    <citation type="journal article" date="2019" name="Int. J. Syst. Evol. Microbiol.">
        <title>The Global Catalogue of Microorganisms (GCM) 10K type strain sequencing project: providing services to taxonomists for standard genome sequencing and annotation.</title>
        <authorList>
            <consortium name="The Broad Institute Genomics Platform"/>
            <consortium name="The Broad Institute Genome Sequencing Center for Infectious Disease"/>
            <person name="Wu L."/>
            <person name="Ma J."/>
        </authorList>
    </citation>
    <scope>NUCLEOTIDE SEQUENCE [LARGE SCALE GENOMIC DNA]</scope>
    <source>
        <strain evidence="7">JCM 31037</strain>
    </source>
</reference>
<evidence type="ECO:0000256" key="1">
    <source>
        <dbReference type="ARBA" id="ARBA00023015"/>
    </source>
</evidence>
<accession>A0ABW3YLT5</accession>
<dbReference type="Proteomes" id="UP001597260">
    <property type="component" value="Unassembled WGS sequence"/>
</dbReference>
<dbReference type="InterPro" id="IPR018062">
    <property type="entry name" value="HTH_AraC-typ_CS"/>
</dbReference>
<dbReference type="Pfam" id="PF12833">
    <property type="entry name" value="HTH_18"/>
    <property type="match status" value="1"/>
</dbReference>
<proteinExistence type="predicted"/>
<dbReference type="PANTHER" id="PTHR43280:SF32">
    <property type="entry name" value="TRANSCRIPTIONAL REGULATORY PROTEIN"/>
    <property type="match status" value="1"/>
</dbReference>
<dbReference type="Gene3D" id="2.60.120.10">
    <property type="entry name" value="Jelly Rolls"/>
    <property type="match status" value="1"/>
</dbReference>
<dbReference type="InterPro" id="IPR018060">
    <property type="entry name" value="HTH_AraC"/>
</dbReference>
<feature type="domain" description="HTH araC/xylS-type" evidence="5">
    <location>
        <begin position="214"/>
        <end position="312"/>
    </location>
</feature>
<evidence type="ECO:0000313" key="6">
    <source>
        <dbReference type="EMBL" id="MFD1325552.1"/>
    </source>
</evidence>
<gene>
    <name evidence="6" type="ORF">ACFQ4H_31175</name>
</gene>
<dbReference type="InterPro" id="IPR003313">
    <property type="entry name" value="AraC-bd"/>
</dbReference>
<evidence type="ECO:0000256" key="3">
    <source>
        <dbReference type="ARBA" id="ARBA00023163"/>
    </source>
</evidence>
<dbReference type="RefSeq" id="WP_377578095.1">
    <property type="nucleotide sequence ID" value="NZ_JBHTMP010000084.1"/>
</dbReference>
<dbReference type="SUPFAM" id="SSF46689">
    <property type="entry name" value="Homeodomain-like"/>
    <property type="match status" value="1"/>
</dbReference>
<name>A0ABW3YLT5_9ACTN</name>
<evidence type="ECO:0000313" key="7">
    <source>
        <dbReference type="Proteomes" id="UP001597260"/>
    </source>
</evidence>
<dbReference type="SUPFAM" id="SSF51215">
    <property type="entry name" value="Regulatory protein AraC"/>
    <property type="match status" value="1"/>
</dbReference>
<dbReference type="PANTHER" id="PTHR43280">
    <property type="entry name" value="ARAC-FAMILY TRANSCRIPTIONAL REGULATOR"/>
    <property type="match status" value="1"/>
</dbReference>
<keyword evidence="2" id="KW-0238">DNA-binding</keyword>
<dbReference type="SMART" id="SM00342">
    <property type="entry name" value="HTH_ARAC"/>
    <property type="match status" value="1"/>
</dbReference>
<evidence type="ECO:0000259" key="5">
    <source>
        <dbReference type="PROSITE" id="PS01124"/>
    </source>
</evidence>
<keyword evidence="3" id="KW-0804">Transcription</keyword>